<dbReference type="PANTHER" id="PTHR44591:SF21">
    <property type="entry name" value="TWO-COMPONENT RESPONSE REGULATOR"/>
    <property type="match status" value="1"/>
</dbReference>
<organism evidence="4 5">
    <name type="scientific">Pseudogemmobacter lacusdianii</name>
    <dbReference type="NCBI Taxonomy" id="3069608"/>
    <lineage>
        <taxon>Bacteria</taxon>
        <taxon>Pseudomonadati</taxon>
        <taxon>Pseudomonadota</taxon>
        <taxon>Alphaproteobacteria</taxon>
        <taxon>Rhodobacterales</taxon>
        <taxon>Paracoccaceae</taxon>
        <taxon>Pseudogemmobacter</taxon>
    </lineage>
</organism>
<dbReference type="CDD" id="cd00156">
    <property type="entry name" value="REC"/>
    <property type="match status" value="1"/>
</dbReference>
<proteinExistence type="predicted"/>
<name>A0ABU0VT15_9RHOB</name>
<dbReference type="SMART" id="SM00448">
    <property type="entry name" value="REC"/>
    <property type="match status" value="1"/>
</dbReference>
<dbReference type="SUPFAM" id="SSF52172">
    <property type="entry name" value="CheY-like"/>
    <property type="match status" value="1"/>
</dbReference>
<dbReference type="Pfam" id="PF00072">
    <property type="entry name" value="Response_reg"/>
    <property type="match status" value="1"/>
</dbReference>
<keyword evidence="1 2" id="KW-0597">Phosphoprotein</keyword>
<comment type="caution">
    <text evidence="4">The sequence shown here is derived from an EMBL/GenBank/DDBJ whole genome shotgun (WGS) entry which is preliminary data.</text>
</comment>
<feature type="modified residue" description="4-aspartylphosphate" evidence="2">
    <location>
        <position position="82"/>
    </location>
</feature>
<evidence type="ECO:0000259" key="3">
    <source>
        <dbReference type="PROSITE" id="PS50110"/>
    </source>
</evidence>
<protein>
    <submittedName>
        <fullName evidence="4">Response regulator</fullName>
    </submittedName>
</protein>
<dbReference type="Proteomes" id="UP001239680">
    <property type="component" value="Unassembled WGS sequence"/>
</dbReference>
<sequence>MPLNLPTIAPQPFVLAPPVPGLAFDRLPLQGITLLAVEDSRFASEALRLLSQRSGARLRRAETLEHAQAHLRVYRPDAVLVDLGLPDGRGEDLIGAMASERERPALLAMSGDPMGEALALAAGADGFLEKPIAGLAAFQRAILALLPDRCSVPLQEGEVTVDRAALHDDLQRAAIAMGAGPDAKERRYLAGFLSGLAQQTKDADLSAASHALHRSAEGVLGLVRMLDDRLAQSAPFRRHDG</sequence>
<evidence type="ECO:0000256" key="2">
    <source>
        <dbReference type="PROSITE-ProRule" id="PRU00169"/>
    </source>
</evidence>
<accession>A0ABU0VT15</accession>
<keyword evidence="5" id="KW-1185">Reference proteome</keyword>
<dbReference type="RefSeq" id="WP_306678275.1">
    <property type="nucleotide sequence ID" value="NZ_JAVDBT010000001.1"/>
</dbReference>
<dbReference type="InterPro" id="IPR011006">
    <property type="entry name" value="CheY-like_superfamily"/>
</dbReference>
<evidence type="ECO:0000313" key="5">
    <source>
        <dbReference type="Proteomes" id="UP001239680"/>
    </source>
</evidence>
<dbReference type="InterPro" id="IPR001789">
    <property type="entry name" value="Sig_transdc_resp-reg_receiver"/>
</dbReference>
<evidence type="ECO:0000256" key="1">
    <source>
        <dbReference type="ARBA" id="ARBA00022553"/>
    </source>
</evidence>
<dbReference type="InterPro" id="IPR050595">
    <property type="entry name" value="Bact_response_regulator"/>
</dbReference>
<dbReference type="Gene3D" id="3.40.50.2300">
    <property type="match status" value="1"/>
</dbReference>
<reference evidence="4 5" key="1">
    <citation type="submission" date="2023-08" db="EMBL/GenBank/DDBJ databases">
        <title>Characterization of two Paracoccaceae strains isolated from Phycosphere and proposal of Xinfangfangia lacusdiani sp. nov.</title>
        <authorList>
            <person name="Deng Y."/>
            <person name="Zhang Y.Q."/>
        </authorList>
    </citation>
    <scope>NUCLEOTIDE SEQUENCE [LARGE SCALE GENOMIC DNA]</scope>
    <source>
        <strain evidence="4 5">CPCC 101601</strain>
    </source>
</reference>
<dbReference type="PANTHER" id="PTHR44591">
    <property type="entry name" value="STRESS RESPONSE REGULATOR PROTEIN 1"/>
    <property type="match status" value="1"/>
</dbReference>
<feature type="domain" description="Response regulatory" evidence="3">
    <location>
        <begin position="33"/>
        <end position="145"/>
    </location>
</feature>
<gene>
    <name evidence="4" type="ORF">Q9295_00340</name>
</gene>
<dbReference type="EMBL" id="JAVDBT010000001">
    <property type="protein sequence ID" value="MDQ2064808.1"/>
    <property type="molecule type" value="Genomic_DNA"/>
</dbReference>
<evidence type="ECO:0000313" key="4">
    <source>
        <dbReference type="EMBL" id="MDQ2064808.1"/>
    </source>
</evidence>
<dbReference type="PROSITE" id="PS50110">
    <property type="entry name" value="RESPONSE_REGULATORY"/>
    <property type="match status" value="1"/>
</dbReference>